<dbReference type="Proteomes" id="UP000827976">
    <property type="component" value="Chromosome 5"/>
</dbReference>
<accession>A0ACB7VZF8</accession>
<keyword evidence="2" id="KW-1185">Reference proteome</keyword>
<proteinExistence type="predicted"/>
<evidence type="ECO:0000313" key="2">
    <source>
        <dbReference type="Proteomes" id="UP000827976"/>
    </source>
</evidence>
<dbReference type="EMBL" id="CM037015">
    <property type="protein sequence ID" value="KAH7680725.1"/>
    <property type="molecule type" value="Genomic_DNA"/>
</dbReference>
<gene>
    <name evidence="1" type="ORF">IHE45_05G011400</name>
</gene>
<evidence type="ECO:0000313" key="1">
    <source>
        <dbReference type="EMBL" id="KAH7680725.1"/>
    </source>
</evidence>
<sequence>MHDDLLKRRKVDDDVRDGMILVYLLDHDTTIFAKFWKIGNIEKMWFLEYETLVVLESQVTRNMNPRSQFRGYKEDETWLEELRNDNSCGSLQNEMELTLDAMTTTINQLFLETEH</sequence>
<comment type="caution">
    <text evidence="1">The sequence shown here is derived from an EMBL/GenBank/DDBJ whole genome shotgun (WGS) entry which is preliminary data.</text>
</comment>
<organism evidence="1 2">
    <name type="scientific">Dioscorea alata</name>
    <name type="common">Purple yam</name>
    <dbReference type="NCBI Taxonomy" id="55571"/>
    <lineage>
        <taxon>Eukaryota</taxon>
        <taxon>Viridiplantae</taxon>
        <taxon>Streptophyta</taxon>
        <taxon>Embryophyta</taxon>
        <taxon>Tracheophyta</taxon>
        <taxon>Spermatophyta</taxon>
        <taxon>Magnoliopsida</taxon>
        <taxon>Liliopsida</taxon>
        <taxon>Dioscoreales</taxon>
        <taxon>Dioscoreaceae</taxon>
        <taxon>Dioscorea</taxon>
    </lineage>
</organism>
<reference evidence="2" key="1">
    <citation type="journal article" date="2022" name="Nat. Commun.">
        <title>Chromosome evolution and the genetic basis of agronomically important traits in greater yam.</title>
        <authorList>
            <person name="Bredeson J.V."/>
            <person name="Lyons J.B."/>
            <person name="Oniyinde I.O."/>
            <person name="Okereke N.R."/>
            <person name="Kolade O."/>
            <person name="Nnabue I."/>
            <person name="Nwadili C.O."/>
            <person name="Hribova E."/>
            <person name="Parker M."/>
            <person name="Nwogha J."/>
            <person name="Shu S."/>
            <person name="Carlson J."/>
            <person name="Kariba R."/>
            <person name="Muthemba S."/>
            <person name="Knop K."/>
            <person name="Barton G.J."/>
            <person name="Sherwood A.V."/>
            <person name="Lopez-Montes A."/>
            <person name="Asiedu R."/>
            <person name="Jamnadass R."/>
            <person name="Muchugi A."/>
            <person name="Goodstein D."/>
            <person name="Egesi C.N."/>
            <person name="Featherston J."/>
            <person name="Asfaw A."/>
            <person name="Simpson G.G."/>
            <person name="Dolezel J."/>
            <person name="Hendre P.S."/>
            <person name="Van Deynze A."/>
            <person name="Kumar P.L."/>
            <person name="Obidiegwu J.E."/>
            <person name="Bhattacharjee R."/>
            <person name="Rokhsar D.S."/>
        </authorList>
    </citation>
    <scope>NUCLEOTIDE SEQUENCE [LARGE SCALE GENOMIC DNA]</scope>
    <source>
        <strain evidence="2">cv. TDa95/00328</strain>
    </source>
</reference>
<protein>
    <submittedName>
        <fullName evidence="1">Uncharacterized protein</fullName>
    </submittedName>
</protein>
<name>A0ACB7VZF8_DIOAL</name>